<sequence>MDASASGPASPYGVGVRWEAVFADMEAQLDAARAAERHVQVAELTRAERATVGLADRVRASRGSRVRLLVQTGEGIEGELVDSATEWLLVAPSPVQQVLVPVGAVAAVSGLVAHGAPPVGAAERRLGLGHALRALARDRVTVRVSARGAEVVGRIERVWSDHLEVGATQEHAGRLWTMPFATLAAVRSG</sequence>
<protein>
    <recommendedName>
        <fullName evidence="3">Fis family transcriptional regulator</fullName>
    </recommendedName>
</protein>
<reference evidence="1" key="1">
    <citation type="submission" date="2021-01" db="EMBL/GenBank/DDBJ databases">
        <title>Whole genome shotgun sequence of Cellulomonas chitinilytica NBRC 110799.</title>
        <authorList>
            <person name="Komaki H."/>
            <person name="Tamura T."/>
        </authorList>
    </citation>
    <scope>NUCLEOTIDE SEQUENCE</scope>
    <source>
        <strain evidence="1">NBRC 110799</strain>
    </source>
</reference>
<comment type="caution">
    <text evidence="1">The sequence shown here is derived from an EMBL/GenBank/DDBJ whole genome shotgun (WGS) entry which is preliminary data.</text>
</comment>
<dbReference type="EMBL" id="BONK01000002">
    <property type="protein sequence ID" value="GIG20134.1"/>
    <property type="molecule type" value="Genomic_DNA"/>
</dbReference>
<gene>
    <name evidence="1" type="ORF">Cch01nite_08580</name>
</gene>
<proteinExistence type="predicted"/>
<evidence type="ECO:0000313" key="1">
    <source>
        <dbReference type="EMBL" id="GIG20134.1"/>
    </source>
</evidence>
<keyword evidence="2" id="KW-1185">Reference proteome</keyword>
<evidence type="ECO:0000313" key="2">
    <source>
        <dbReference type="Proteomes" id="UP000632740"/>
    </source>
</evidence>
<dbReference type="Proteomes" id="UP000632740">
    <property type="component" value="Unassembled WGS sequence"/>
</dbReference>
<organism evidence="1 2">
    <name type="scientific">Cellulomonas chitinilytica</name>
    <dbReference type="NCBI Taxonomy" id="398759"/>
    <lineage>
        <taxon>Bacteria</taxon>
        <taxon>Bacillati</taxon>
        <taxon>Actinomycetota</taxon>
        <taxon>Actinomycetes</taxon>
        <taxon>Micrococcales</taxon>
        <taxon>Cellulomonadaceae</taxon>
        <taxon>Cellulomonas</taxon>
    </lineage>
</organism>
<dbReference type="AlphaFoldDB" id="A0A919P293"/>
<name>A0A919P293_9CELL</name>
<evidence type="ECO:0008006" key="3">
    <source>
        <dbReference type="Google" id="ProtNLM"/>
    </source>
</evidence>
<accession>A0A919P293</accession>